<dbReference type="EMBL" id="CP158165">
    <property type="protein sequence ID" value="XBV25240.1"/>
    <property type="molecule type" value="Genomic_DNA"/>
</dbReference>
<keyword evidence="2" id="KW-0472">Membrane</keyword>
<dbReference type="AlphaFoldDB" id="A0AAU7TFC2"/>
<keyword evidence="2" id="KW-1133">Transmembrane helix</keyword>
<feature type="region of interest" description="Disordered" evidence="1">
    <location>
        <begin position="157"/>
        <end position="180"/>
    </location>
</feature>
<organism evidence="4">
    <name type="scientific">Kribbella sp. HUAS MG21</name>
    <dbReference type="NCBI Taxonomy" id="3160966"/>
    <lineage>
        <taxon>Bacteria</taxon>
        <taxon>Bacillati</taxon>
        <taxon>Actinomycetota</taxon>
        <taxon>Actinomycetes</taxon>
        <taxon>Propionibacteriales</taxon>
        <taxon>Kribbellaceae</taxon>
        <taxon>Kribbella</taxon>
    </lineage>
</organism>
<evidence type="ECO:0000313" key="4">
    <source>
        <dbReference type="EMBL" id="XBV25240.1"/>
    </source>
</evidence>
<feature type="transmembrane region" description="Helical" evidence="2">
    <location>
        <begin position="21"/>
        <end position="43"/>
    </location>
</feature>
<name>A0AAU7TFC2_9ACTN</name>
<proteinExistence type="predicted"/>
<evidence type="ECO:0000256" key="2">
    <source>
        <dbReference type="SAM" id="Phobius"/>
    </source>
</evidence>
<protein>
    <submittedName>
        <fullName evidence="4">BON domain-containing protein</fullName>
    </submittedName>
</protein>
<feature type="domain" description="BON" evidence="3">
    <location>
        <begin position="98"/>
        <end position="164"/>
    </location>
</feature>
<dbReference type="Gene3D" id="3.30.1340.30">
    <property type="match status" value="1"/>
</dbReference>
<sequence length="180" mass="19672">MRVTIDRGRNHGVRMRKTGRSLLAGAGLAAAGIGLGMLVEYLMDPDRGRARRARMRDRSAHTTHRMTDSLNGMSHDMANRSRGVAMGMRYRVTGRSADDAVLHDRVRAELGRHVSHPHALQVRVDAGVVTLTGDVLAAEEHATRRAVKRIPGVKGVHPQWTVHDEPGDVPTLQGTSRSKG</sequence>
<reference evidence="4" key="1">
    <citation type="submission" date="2024-06" db="EMBL/GenBank/DDBJ databases">
        <title>Kribbella sp. strain HUAS MG21 genome sequences.</title>
        <authorList>
            <person name="Mo P."/>
        </authorList>
    </citation>
    <scope>NUCLEOTIDE SEQUENCE</scope>
    <source>
        <strain evidence="4">HUAS MG21</strain>
    </source>
</reference>
<evidence type="ECO:0000259" key="3">
    <source>
        <dbReference type="PROSITE" id="PS50914"/>
    </source>
</evidence>
<accession>A0AAU7TFC2</accession>
<dbReference type="PROSITE" id="PS50914">
    <property type="entry name" value="BON"/>
    <property type="match status" value="1"/>
</dbReference>
<evidence type="ECO:0000256" key="1">
    <source>
        <dbReference type="SAM" id="MobiDB-lite"/>
    </source>
</evidence>
<gene>
    <name evidence="4" type="ORF">ABN611_02225</name>
</gene>
<dbReference type="InterPro" id="IPR007055">
    <property type="entry name" value="BON_dom"/>
</dbReference>
<keyword evidence="2" id="KW-0812">Transmembrane</keyword>
<dbReference type="Pfam" id="PF04972">
    <property type="entry name" value="BON"/>
    <property type="match status" value="1"/>
</dbReference>
<dbReference type="RefSeq" id="WP_350278055.1">
    <property type="nucleotide sequence ID" value="NZ_CP158165.1"/>
</dbReference>
<feature type="region of interest" description="Disordered" evidence="1">
    <location>
        <begin position="53"/>
        <end position="76"/>
    </location>
</feature>